<evidence type="ECO:0000313" key="3">
    <source>
        <dbReference type="Proteomes" id="UP000600918"/>
    </source>
</evidence>
<feature type="compositionally biased region" description="Basic and acidic residues" evidence="1">
    <location>
        <begin position="32"/>
        <end position="61"/>
    </location>
</feature>
<gene>
    <name evidence="2" type="ORF">H0235_003815</name>
</gene>
<feature type="region of interest" description="Disordered" evidence="1">
    <location>
        <begin position="1"/>
        <end position="113"/>
    </location>
</feature>
<comment type="caution">
    <text evidence="2">The sequence shown here is derived from an EMBL/GenBank/DDBJ whole genome shotgun (WGS) entry which is preliminary data.</text>
</comment>
<dbReference type="Proteomes" id="UP000600918">
    <property type="component" value="Unassembled WGS sequence"/>
</dbReference>
<evidence type="ECO:0000256" key="1">
    <source>
        <dbReference type="SAM" id="MobiDB-lite"/>
    </source>
</evidence>
<accession>A0A834UF16</accession>
<organism evidence="2 3">
    <name type="scientific">Vespula pensylvanica</name>
    <name type="common">Western yellow jacket</name>
    <name type="synonym">Wasp</name>
    <dbReference type="NCBI Taxonomy" id="30213"/>
    <lineage>
        <taxon>Eukaryota</taxon>
        <taxon>Metazoa</taxon>
        <taxon>Ecdysozoa</taxon>
        <taxon>Arthropoda</taxon>
        <taxon>Hexapoda</taxon>
        <taxon>Insecta</taxon>
        <taxon>Pterygota</taxon>
        <taxon>Neoptera</taxon>
        <taxon>Endopterygota</taxon>
        <taxon>Hymenoptera</taxon>
        <taxon>Apocrita</taxon>
        <taxon>Aculeata</taxon>
        <taxon>Vespoidea</taxon>
        <taxon>Vespidae</taxon>
        <taxon>Vespinae</taxon>
        <taxon>Vespula</taxon>
    </lineage>
</organism>
<dbReference type="EMBL" id="JACSDY010000002">
    <property type="protein sequence ID" value="KAF7435624.1"/>
    <property type="molecule type" value="Genomic_DNA"/>
</dbReference>
<dbReference type="AlphaFoldDB" id="A0A834UF16"/>
<reference evidence="2" key="1">
    <citation type="journal article" date="2020" name="G3 (Bethesda)">
        <title>High-Quality Assemblies for Three Invasive Social Wasps from the &lt;i&gt;Vespula&lt;/i&gt; Genus.</title>
        <authorList>
            <person name="Harrop T.W.R."/>
            <person name="Guhlin J."/>
            <person name="McLaughlin G.M."/>
            <person name="Permina E."/>
            <person name="Stockwell P."/>
            <person name="Gilligan J."/>
            <person name="Le Lec M.F."/>
            <person name="Gruber M.A.M."/>
            <person name="Quinn O."/>
            <person name="Lovegrove M."/>
            <person name="Duncan E.J."/>
            <person name="Remnant E.J."/>
            <person name="Van Eeckhoven J."/>
            <person name="Graham B."/>
            <person name="Knapp R.A."/>
            <person name="Langford K.W."/>
            <person name="Kronenberg Z."/>
            <person name="Press M.O."/>
            <person name="Eacker S.M."/>
            <person name="Wilson-Rankin E.E."/>
            <person name="Purcell J."/>
            <person name="Lester P.J."/>
            <person name="Dearden P.K."/>
        </authorList>
    </citation>
    <scope>NUCLEOTIDE SEQUENCE</scope>
    <source>
        <strain evidence="2">Volc-1</strain>
    </source>
</reference>
<sequence length="113" mass="12855">MESEENELLIKSGAGRKKVRERNVSGVRQRRKKEEAARGKSGKERDNRGMRDRGGMEEYGHGRTSPLADGEKDYKGKREEGRRGTRDEKEERKGDARGNLFLEPAEAILDKPV</sequence>
<feature type="compositionally biased region" description="Basic and acidic residues" evidence="1">
    <location>
        <begin position="69"/>
        <end position="96"/>
    </location>
</feature>
<proteinExistence type="predicted"/>
<evidence type="ECO:0000313" key="2">
    <source>
        <dbReference type="EMBL" id="KAF7435624.1"/>
    </source>
</evidence>
<protein>
    <submittedName>
        <fullName evidence="2">Uncharacterized protein</fullName>
    </submittedName>
</protein>
<name>A0A834UF16_VESPE</name>
<keyword evidence="3" id="KW-1185">Reference proteome</keyword>